<dbReference type="Gene3D" id="3.40.50.200">
    <property type="entry name" value="Peptidase S8/S53 domain"/>
    <property type="match status" value="1"/>
</dbReference>
<name>A0A7X2ZXG0_9FLAO</name>
<protein>
    <recommendedName>
        <fullName evidence="7">Peptidase S8/S53 domain-containing protein</fullName>
    </recommendedName>
</protein>
<gene>
    <name evidence="8" type="ORF">D9O36_20270</name>
</gene>
<feature type="active site" description="Charge relay system" evidence="5">
    <location>
        <position position="374"/>
    </location>
</feature>
<evidence type="ECO:0000256" key="2">
    <source>
        <dbReference type="ARBA" id="ARBA00022670"/>
    </source>
</evidence>
<keyword evidence="2 5" id="KW-0645">Protease</keyword>
<accession>A0A7X2ZXG0</accession>
<dbReference type="GO" id="GO:0006508">
    <property type="term" value="P:proteolysis"/>
    <property type="evidence" value="ECO:0007669"/>
    <property type="project" value="UniProtKB-KW"/>
</dbReference>
<dbReference type="PANTHER" id="PTHR43806">
    <property type="entry name" value="PEPTIDASE S8"/>
    <property type="match status" value="1"/>
</dbReference>
<dbReference type="EMBL" id="RCNR01000072">
    <property type="protein sequence ID" value="MUH38190.1"/>
    <property type="molecule type" value="Genomic_DNA"/>
</dbReference>
<comment type="caution">
    <text evidence="8">The sequence shown here is derived from an EMBL/GenBank/DDBJ whole genome shotgun (WGS) entry which is preliminary data.</text>
</comment>
<dbReference type="Pfam" id="PF00082">
    <property type="entry name" value="Peptidase_S8"/>
    <property type="match status" value="1"/>
</dbReference>
<evidence type="ECO:0000256" key="5">
    <source>
        <dbReference type="PROSITE-ProRule" id="PRU01240"/>
    </source>
</evidence>
<dbReference type="AlphaFoldDB" id="A0A7X2ZXG0"/>
<dbReference type="OrthoDB" id="944909at2"/>
<dbReference type="InterPro" id="IPR036852">
    <property type="entry name" value="Peptidase_S8/S53_dom_sf"/>
</dbReference>
<keyword evidence="4 5" id="KW-0720">Serine protease</keyword>
<proteinExistence type="inferred from homology"/>
<feature type="chain" id="PRO_5031201388" description="Peptidase S8/S53 domain-containing protein" evidence="6">
    <location>
        <begin position="20"/>
        <end position="430"/>
    </location>
</feature>
<evidence type="ECO:0000256" key="3">
    <source>
        <dbReference type="ARBA" id="ARBA00022801"/>
    </source>
</evidence>
<evidence type="ECO:0000313" key="8">
    <source>
        <dbReference type="EMBL" id="MUH38190.1"/>
    </source>
</evidence>
<keyword evidence="6" id="KW-0732">Signal</keyword>
<dbReference type="PRINTS" id="PR00723">
    <property type="entry name" value="SUBTILISIN"/>
</dbReference>
<dbReference type="PROSITE" id="PS51892">
    <property type="entry name" value="SUBTILASE"/>
    <property type="match status" value="1"/>
</dbReference>
<keyword evidence="9" id="KW-1185">Reference proteome</keyword>
<comment type="similarity">
    <text evidence="1 5">Belongs to the peptidase S8 family.</text>
</comment>
<dbReference type="InterPro" id="IPR015500">
    <property type="entry name" value="Peptidase_S8_subtilisin-rel"/>
</dbReference>
<dbReference type="SUPFAM" id="SSF52743">
    <property type="entry name" value="Subtilisin-like"/>
    <property type="match status" value="1"/>
</dbReference>
<dbReference type="PANTHER" id="PTHR43806:SF11">
    <property type="entry name" value="CEREVISIN-RELATED"/>
    <property type="match status" value="1"/>
</dbReference>
<evidence type="ECO:0000259" key="7">
    <source>
        <dbReference type="Pfam" id="PF00082"/>
    </source>
</evidence>
<sequence length="430" mass="47283">MKMKIIFLLGAAIVFSSCSKLDDFHGSSNENNDKKTPEYSHTQVIVRFEKNLSSQEKNKIRNERGIGGNFIPCSCGDPNIELWDTDPNGGESVEFIVEKLRGRSGAEGDLLFNISIDPIDRFEPKGIPGELNTILLTDKHEADQINIAIIDSGVDFGKPFTNTPYNTPYLMKTSDFLDCNNSPTGWNFTDEGASNDILDLNGHGSMVTKIVTSELDKKSHKYSILPIKAFNQDGEGSYWNVVCAFGYLQEIQKKGAEINIINASFGKAIKKSLFHEKNLLNTMIQELDSAGVLVVTSAGNEGLDTDFGEKRHFPSGFIADNILSVGGYSGDGNNDIEIDALSNFGKISIDVAAPFSDWIITNFDPVIDPVQGTSFSTAYVTGLIARSFIENGRPKPIQLKTDFLNNNYGTIMYSSPLESFINSGAYVKRE</sequence>
<evidence type="ECO:0000256" key="6">
    <source>
        <dbReference type="SAM" id="SignalP"/>
    </source>
</evidence>
<dbReference type="GO" id="GO:0004252">
    <property type="term" value="F:serine-type endopeptidase activity"/>
    <property type="evidence" value="ECO:0007669"/>
    <property type="project" value="UniProtKB-UniRule"/>
</dbReference>
<reference evidence="8 9" key="1">
    <citation type="journal article" date="2019" name="Mar. Drugs">
        <title>Comparative Genomics and CAZyme Genome Repertoires of Marine Zobellia amurskyensis KMM 3526(T) and Zobellia laminariae KMM 3676(T).</title>
        <authorList>
            <person name="Chernysheva N."/>
            <person name="Bystritskaya E."/>
            <person name="Stenkova A."/>
            <person name="Golovkin I."/>
            <person name="Nedashkovskaya O."/>
            <person name="Isaeva M."/>
        </authorList>
    </citation>
    <scope>NUCLEOTIDE SEQUENCE [LARGE SCALE GENOMIC DNA]</scope>
    <source>
        <strain evidence="8 9">KMM 3526</strain>
    </source>
</reference>
<evidence type="ECO:0000256" key="4">
    <source>
        <dbReference type="ARBA" id="ARBA00022825"/>
    </source>
</evidence>
<organism evidence="8 9">
    <name type="scientific">Zobellia amurskyensis</name>
    <dbReference type="NCBI Taxonomy" id="248905"/>
    <lineage>
        <taxon>Bacteria</taxon>
        <taxon>Pseudomonadati</taxon>
        <taxon>Bacteroidota</taxon>
        <taxon>Flavobacteriia</taxon>
        <taxon>Flavobacteriales</taxon>
        <taxon>Flavobacteriaceae</taxon>
        <taxon>Zobellia</taxon>
    </lineage>
</organism>
<dbReference type="Proteomes" id="UP000540519">
    <property type="component" value="Unassembled WGS sequence"/>
</dbReference>
<dbReference type="PROSITE" id="PS51257">
    <property type="entry name" value="PROKAR_LIPOPROTEIN"/>
    <property type="match status" value="1"/>
</dbReference>
<feature type="active site" description="Charge relay system" evidence="5">
    <location>
        <position position="203"/>
    </location>
</feature>
<feature type="active site" description="Charge relay system" evidence="5">
    <location>
        <position position="151"/>
    </location>
</feature>
<feature type="signal peptide" evidence="6">
    <location>
        <begin position="1"/>
        <end position="19"/>
    </location>
</feature>
<dbReference type="RefSeq" id="WP_038235381.1">
    <property type="nucleotide sequence ID" value="NZ_RCNR01000072.1"/>
</dbReference>
<feature type="domain" description="Peptidase S8/S53" evidence="7">
    <location>
        <begin position="144"/>
        <end position="391"/>
    </location>
</feature>
<dbReference type="InterPro" id="IPR050131">
    <property type="entry name" value="Peptidase_S8_subtilisin-like"/>
</dbReference>
<dbReference type="InterPro" id="IPR000209">
    <property type="entry name" value="Peptidase_S8/S53_dom"/>
</dbReference>
<evidence type="ECO:0000256" key="1">
    <source>
        <dbReference type="ARBA" id="ARBA00011073"/>
    </source>
</evidence>
<evidence type="ECO:0000313" key="9">
    <source>
        <dbReference type="Proteomes" id="UP000540519"/>
    </source>
</evidence>
<keyword evidence="3 5" id="KW-0378">Hydrolase</keyword>